<dbReference type="PANTHER" id="PTHR46289:SF17">
    <property type="entry name" value="HAT C-TERMINAL DIMERISATION DOMAIN-CONTAINING PROTEIN"/>
    <property type="match status" value="1"/>
</dbReference>
<dbReference type="PANTHER" id="PTHR46289">
    <property type="entry name" value="52 KDA REPRESSOR OF THE INHIBITOR OF THE PROTEIN KINASE-LIKE PROTEIN-RELATED"/>
    <property type="match status" value="1"/>
</dbReference>
<keyword evidence="3" id="KW-1185">Reference proteome</keyword>
<name>A0AAV0YB27_9HEMI</name>
<sequence>MARTLLEKWSQFDTLFASIIILDLFSITSPVSKYLQSDSIDYLRAWRSVETLLELVSKKRNGEHYTKLYNKCKLFAQKLNTFFIDEPLLDFQDNFVSKRISVKKKNPGELSNDEVKTLSPFKKTRGTYFQILDTVKMSINERFVPNKELLMDIAWLDPSKYKEIVNLSLEQLPSNSLNKLSKLAGVDRKTLFVELKQFAEQYSSFSATTRSVNCEHNVRETIDTEDDVAAIKQPKCGDCLPKVYQILYEITSKSDLFNTLYLTMKYVLVLPCTQVSCERAFSKLKILKTKLRSSIRQEHLEPLMSLFVEEDLIQFIQKDEIIDQLASSSQELKRLLF</sequence>
<gene>
    <name evidence="2" type="ORF">MEUPH1_LOCUS30412</name>
</gene>
<dbReference type="GO" id="GO:0046983">
    <property type="term" value="F:protein dimerization activity"/>
    <property type="evidence" value="ECO:0007669"/>
    <property type="project" value="InterPro"/>
</dbReference>
<comment type="caution">
    <text evidence="2">The sequence shown here is derived from an EMBL/GenBank/DDBJ whole genome shotgun (WGS) entry which is preliminary data.</text>
</comment>
<evidence type="ECO:0000313" key="3">
    <source>
        <dbReference type="Proteomes" id="UP001160148"/>
    </source>
</evidence>
<dbReference type="InterPro" id="IPR008906">
    <property type="entry name" value="HATC_C_dom"/>
</dbReference>
<protein>
    <recommendedName>
        <fullName evidence="1">HAT C-terminal dimerisation domain-containing protein</fullName>
    </recommendedName>
</protein>
<accession>A0AAV0YB27</accession>
<evidence type="ECO:0000259" key="1">
    <source>
        <dbReference type="Pfam" id="PF05699"/>
    </source>
</evidence>
<dbReference type="Pfam" id="PF05699">
    <property type="entry name" value="Dimer_Tnp_hAT"/>
    <property type="match status" value="1"/>
</dbReference>
<dbReference type="EMBL" id="CARXXK010001650">
    <property type="protein sequence ID" value="CAI6377107.1"/>
    <property type="molecule type" value="Genomic_DNA"/>
</dbReference>
<evidence type="ECO:0000313" key="2">
    <source>
        <dbReference type="EMBL" id="CAI6377107.1"/>
    </source>
</evidence>
<reference evidence="2 3" key="1">
    <citation type="submission" date="2023-01" db="EMBL/GenBank/DDBJ databases">
        <authorList>
            <person name="Whitehead M."/>
        </authorList>
    </citation>
    <scope>NUCLEOTIDE SEQUENCE [LARGE SCALE GENOMIC DNA]</scope>
</reference>
<proteinExistence type="predicted"/>
<dbReference type="Proteomes" id="UP001160148">
    <property type="component" value="Unassembled WGS sequence"/>
</dbReference>
<organism evidence="2 3">
    <name type="scientific">Macrosiphum euphorbiae</name>
    <name type="common">potato aphid</name>
    <dbReference type="NCBI Taxonomy" id="13131"/>
    <lineage>
        <taxon>Eukaryota</taxon>
        <taxon>Metazoa</taxon>
        <taxon>Ecdysozoa</taxon>
        <taxon>Arthropoda</taxon>
        <taxon>Hexapoda</taxon>
        <taxon>Insecta</taxon>
        <taxon>Pterygota</taxon>
        <taxon>Neoptera</taxon>
        <taxon>Paraneoptera</taxon>
        <taxon>Hemiptera</taxon>
        <taxon>Sternorrhyncha</taxon>
        <taxon>Aphidomorpha</taxon>
        <taxon>Aphidoidea</taxon>
        <taxon>Aphididae</taxon>
        <taxon>Macrosiphini</taxon>
        <taxon>Macrosiphum</taxon>
    </lineage>
</organism>
<dbReference type="InterPro" id="IPR052958">
    <property type="entry name" value="IFN-induced_PKR_regulator"/>
</dbReference>
<dbReference type="AlphaFoldDB" id="A0AAV0YB27"/>
<feature type="domain" description="HAT C-terminal dimerisation" evidence="1">
    <location>
        <begin position="252"/>
        <end position="309"/>
    </location>
</feature>